<dbReference type="Proteomes" id="UP001500392">
    <property type="component" value="Unassembled WGS sequence"/>
</dbReference>
<evidence type="ECO:0008006" key="3">
    <source>
        <dbReference type="Google" id="ProtNLM"/>
    </source>
</evidence>
<evidence type="ECO:0000313" key="2">
    <source>
        <dbReference type="Proteomes" id="UP001500392"/>
    </source>
</evidence>
<proteinExistence type="predicted"/>
<comment type="caution">
    <text evidence="1">The sequence shown here is derived from an EMBL/GenBank/DDBJ whole genome shotgun (WGS) entry which is preliminary data.</text>
</comment>
<sequence length="67" mass="7719">MVTMIVCRNNTMSKKVLQFEYEKETKNSVRYKEVPDEGTAPIVGTLYVQKWFAGSSQSIEITIEKKD</sequence>
<reference evidence="2" key="1">
    <citation type="journal article" date="2019" name="Int. J. Syst. Evol. Microbiol.">
        <title>The Global Catalogue of Microorganisms (GCM) 10K type strain sequencing project: providing services to taxonomists for standard genome sequencing and annotation.</title>
        <authorList>
            <consortium name="The Broad Institute Genomics Platform"/>
            <consortium name="The Broad Institute Genome Sequencing Center for Infectious Disease"/>
            <person name="Wu L."/>
            <person name="Ma J."/>
        </authorList>
    </citation>
    <scope>NUCLEOTIDE SEQUENCE [LARGE SCALE GENOMIC DNA]</scope>
    <source>
        <strain evidence="2">JCM 17304</strain>
    </source>
</reference>
<dbReference type="EMBL" id="BAABDM010000002">
    <property type="protein sequence ID" value="GAA4093663.1"/>
    <property type="molecule type" value="Genomic_DNA"/>
</dbReference>
<evidence type="ECO:0000313" key="1">
    <source>
        <dbReference type="EMBL" id="GAA4093663.1"/>
    </source>
</evidence>
<name>A0ABP7WPG1_9GAMM</name>
<organism evidence="1 2">
    <name type="scientific">Zhongshania borealis</name>
    <dbReference type="NCBI Taxonomy" id="889488"/>
    <lineage>
        <taxon>Bacteria</taxon>
        <taxon>Pseudomonadati</taxon>
        <taxon>Pseudomonadota</taxon>
        <taxon>Gammaproteobacteria</taxon>
        <taxon>Cellvibrionales</taxon>
        <taxon>Spongiibacteraceae</taxon>
        <taxon>Zhongshania</taxon>
    </lineage>
</organism>
<accession>A0ABP7WPG1</accession>
<protein>
    <recommendedName>
        <fullName evidence="3">Orphan protein</fullName>
    </recommendedName>
</protein>
<gene>
    <name evidence="1" type="ORF">GCM10022414_16840</name>
</gene>
<keyword evidence="2" id="KW-1185">Reference proteome</keyword>